<gene>
    <name evidence="2" type="ORF">FIBSPDRAFT_891493</name>
</gene>
<sequence>MSSHNIEEDDRHPLAPSCAYVDNRLWVSPVSRTIDRLDPRAAEPRSLLQRFTGFSDLGVPLGIDWSDRPAPYELAVHWRGYLPRKALTEPEWDTSAHHVVKSGRNGFTTAENIVKWREDKIAHLRKEVDELVFLLDFVSTGVPYPDVIDIQSLSFVHPRKAEVFKAMATARFYYLDLIGFYCWVRRVFEDAISNRSWDEFYTAEEEWVKWREADEWIGYIVDLRTQRKILSCPLWIQHAIPFHYIWDEGLSTNERFRCWDPVTLGAYDESTGLDFDSSTFSTTDTLHSESTTYDAWMQAVPSLAENVPKVGFEKGIEYFSPNVRFFIEDFEDWHKRPLTGLSSGETALLTSVYYFEDVKGGGSPYRLFFRWRERVANSYRLIESSLIEPSRLSVQTIRETHKFRYAGYQDDPNAGRSLLSRLGDAPDSEDGSPVMGNLEEEDAAVRSLHEPTNDELRLRRRREKARQRSASPPSQWPADRPSPSLSSGGRGRTGLPGSLGRSPRSSSPQGSDRSSIRALASLSVGGRTIVESLLPSIDETYPPEPSLAPSWSRRWLTQAVIHFENPRSEWRVRAWLSRYPDLSLTTLLTKAITSHIPFNLEVPAATLQKWRRPLQTYSVWEIEAGVYYTGVSQARPIIYNANGSEYARDYELSVLEILNRPNSTAFLFEGGLLARLASHYGNAGFLNRALEGPSAAMVLHGFGHTDFTRSTIRERVTEPEKNVLLGQSSPGGSKTEIHYVWPPVVIFQAKFLAYDGRWTQECENWFLERAALIKGGFVDSKTEGGWWHHFRHARRGSRITDDQWRTVEDEIIATSGISWEGAALGSLLKLNDPRNHFKEP</sequence>
<feature type="compositionally biased region" description="Low complexity" evidence="1">
    <location>
        <begin position="495"/>
        <end position="513"/>
    </location>
</feature>
<dbReference type="EMBL" id="KV417550">
    <property type="protein sequence ID" value="KZP21114.1"/>
    <property type="molecule type" value="Genomic_DNA"/>
</dbReference>
<evidence type="ECO:0000313" key="2">
    <source>
        <dbReference type="EMBL" id="KZP21114.1"/>
    </source>
</evidence>
<feature type="region of interest" description="Disordered" evidence="1">
    <location>
        <begin position="415"/>
        <end position="516"/>
    </location>
</feature>
<feature type="compositionally biased region" description="Basic residues" evidence="1">
    <location>
        <begin position="458"/>
        <end position="467"/>
    </location>
</feature>
<dbReference type="OrthoDB" id="2670152at2759"/>
<name>A0A166JQS6_9AGAM</name>
<feature type="compositionally biased region" description="Basic and acidic residues" evidence="1">
    <location>
        <begin position="443"/>
        <end position="457"/>
    </location>
</feature>
<proteinExistence type="predicted"/>
<dbReference type="AlphaFoldDB" id="A0A166JQS6"/>
<protein>
    <submittedName>
        <fullName evidence="2">Uncharacterized protein</fullName>
    </submittedName>
</protein>
<evidence type="ECO:0000313" key="3">
    <source>
        <dbReference type="Proteomes" id="UP000076532"/>
    </source>
</evidence>
<accession>A0A166JQS6</accession>
<organism evidence="2 3">
    <name type="scientific">Athelia psychrophila</name>
    <dbReference type="NCBI Taxonomy" id="1759441"/>
    <lineage>
        <taxon>Eukaryota</taxon>
        <taxon>Fungi</taxon>
        <taxon>Dikarya</taxon>
        <taxon>Basidiomycota</taxon>
        <taxon>Agaricomycotina</taxon>
        <taxon>Agaricomycetes</taxon>
        <taxon>Agaricomycetidae</taxon>
        <taxon>Atheliales</taxon>
        <taxon>Atheliaceae</taxon>
        <taxon>Athelia</taxon>
    </lineage>
</organism>
<evidence type="ECO:0000256" key="1">
    <source>
        <dbReference type="SAM" id="MobiDB-lite"/>
    </source>
</evidence>
<keyword evidence="3" id="KW-1185">Reference proteome</keyword>
<dbReference type="Proteomes" id="UP000076532">
    <property type="component" value="Unassembled WGS sequence"/>
</dbReference>
<reference evidence="2 3" key="1">
    <citation type="journal article" date="2016" name="Mol. Biol. Evol.">
        <title>Comparative Genomics of Early-Diverging Mushroom-Forming Fungi Provides Insights into the Origins of Lignocellulose Decay Capabilities.</title>
        <authorList>
            <person name="Nagy L.G."/>
            <person name="Riley R."/>
            <person name="Tritt A."/>
            <person name="Adam C."/>
            <person name="Daum C."/>
            <person name="Floudas D."/>
            <person name="Sun H."/>
            <person name="Yadav J.S."/>
            <person name="Pangilinan J."/>
            <person name="Larsson K.H."/>
            <person name="Matsuura K."/>
            <person name="Barry K."/>
            <person name="Labutti K."/>
            <person name="Kuo R."/>
            <person name="Ohm R.A."/>
            <person name="Bhattacharya S.S."/>
            <person name="Shirouzu T."/>
            <person name="Yoshinaga Y."/>
            <person name="Martin F.M."/>
            <person name="Grigoriev I.V."/>
            <person name="Hibbett D.S."/>
        </authorList>
    </citation>
    <scope>NUCLEOTIDE SEQUENCE [LARGE SCALE GENOMIC DNA]</scope>
    <source>
        <strain evidence="2 3">CBS 109695</strain>
    </source>
</reference>